<keyword evidence="1" id="KW-0812">Transmembrane</keyword>
<name>A0ABQ7EAM4_BRACR</name>
<gene>
    <name evidence="2" type="ORF">DY000_02020256</name>
</gene>
<evidence type="ECO:0000313" key="2">
    <source>
        <dbReference type="EMBL" id="KAF3593588.1"/>
    </source>
</evidence>
<reference evidence="2 3" key="1">
    <citation type="journal article" date="2020" name="BMC Genomics">
        <title>Intraspecific diversification of the crop wild relative Brassica cretica Lam. using demographic model selection.</title>
        <authorList>
            <person name="Kioukis A."/>
            <person name="Michalopoulou V.A."/>
            <person name="Briers L."/>
            <person name="Pirintsos S."/>
            <person name="Studholme D.J."/>
            <person name="Pavlidis P."/>
            <person name="Sarris P.F."/>
        </authorList>
    </citation>
    <scope>NUCLEOTIDE SEQUENCE [LARGE SCALE GENOMIC DNA]</scope>
    <source>
        <strain evidence="3">cv. PFS-1207/04</strain>
    </source>
</reference>
<feature type="transmembrane region" description="Helical" evidence="1">
    <location>
        <begin position="60"/>
        <end position="80"/>
    </location>
</feature>
<dbReference type="Proteomes" id="UP000266723">
    <property type="component" value="Unassembled WGS sequence"/>
</dbReference>
<organism evidence="2 3">
    <name type="scientific">Brassica cretica</name>
    <name type="common">Mustard</name>
    <dbReference type="NCBI Taxonomy" id="69181"/>
    <lineage>
        <taxon>Eukaryota</taxon>
        <taxon>Viridiplantae</taxon>
        <taxon>Streptophyta</taxon>
        <taxon>Embryophyta</taxon>
        <taxon>Tracheophyta</taxon>
        <taxon>Spermatophyta</taxon>
        <taxon>Magnoliopsida</taxon>
        <taxon>eudicotyledons</taxon>
        <taxon>Gunneridae</taxon>
        <taxon>Pentapetalae</taxon>
        <taxon>rosids</taxon>
        <taxon>malvids</taxon>
        <taxon>Brassicales</taxon>
        <taxon>Brassicaceae</taxon>
        <taxon>Brassiceae</taxon>
        <taxon>Brassica</taxon>
    </lineage>
</organism>
<keyword evidence="3" id="KW-1185">Reference proteome</keyword>
<protein>
    <submittedName>
        <fullName evidence="2">Uncharacterized protein</fullName>
    </submittedName>
</protein>
<evidence type="ECO:0000313" key="3">
    <source>
        <dbReference type="Proteomes" id="UP000266723"/>
    </source>
</evidence>
<feature type="transmembrane region" description="Helical" evidence="1">
    <location>
        <begin position="134"/>
        <end position="154"/>
    </location>
</feature>
<comment type="caution">
    <text evidence="2">The sequence shown here is derived from an EMBL/GenBank/DDBJ whole genome shotgun (WGS) entry which is preliminary data.</text>
</comment>
<proteinExistence type="predicted"/>
<dbReference type="EMBL" id="QGKV02000299">
    <property type="protein sequence ID" value="KAF3593588.1"/>
    <property type="molecule type" value="Genomic_DNA"/>
</dbReference>
<keyword evidence="1" id="KW-1133">Transmembrane helix</keyword>
<accession>A0ABQ7EAM4</accession>
<feature type="transmembrane region" description="Helical" evidence="1">
    <location>
        <begin position="209"/>
        <end position="227"/>
    </location>
</feature>
<keyword evidence="1" id="KW-0472">Membrane</keyword>
<sequence>MFGLLVHLFNVAAPLVFLRLRISGELAVCGGRGVLGVSVRRVRVEQFRRSIFREAPSPGPVLFLLLFFVAISGLSGAVAREFTCLLGDSRRSLSSSSSKGSVFSGACKVVKVVVCRSWLLDVRACKSVARRRRGVVYGSGLSLSFRCFPFALLWSRHPVSDGLRQLMDELRGSQLSGSQKLGLASHGLPYGLVVLGLKTPCFEFQHPSAWFLFVVCVVCSCAVLSVVPEHNCLSGSLVRRERRLCPPAPINRDQPVITDVGSGVMIGGLSV</sequence>
<evidence type="ECO:0000256" key="1">
    <source>
        <dbReference type="SAM" id="Phobius"/>
    </source>
</evidence>